<sequence length="54" mass="6495">MVNKKEFEGYICEITNKPIRKMKLCPDKQQKLKVRIKCDKSCIYCEKEVIDNDR</sequence>
<dbReference type="Proteomes" id="UP000095598">
    <property type="component" value="Unassembled WGS sequence"/>
</dbReference>
<protein>
    <submittedName>
        <fullName evidence="1">Uncharacterized protein</fullName>
    </submittedName>
</protein>
<evidence type="ECO:0000313" key="1">
    <source>
        <dbReference type="EMBL" id="CUM76212.1"/>
    </source>
</evidence>
<name>A0A173RED0_ANAHA</name>
<dbReference type="SUPFAM" id="SSF161187">
    <property type="entry name" value="YfgJ-like"/>
    <property type="match status" value="1"/>
</dbReference>
<organism evidence="1 2">
    <name type="scientific">Anaerostipes hadrus</name>
    <dbReference type="NCBI Taxonomy" id="649756"/>
    <lineage>
        <taxon>Bacteria</taxon>
        <taxon>Bacillati</taxon>
        <taxon>Bacillota</taxon>
        <taxon>Clostridia</taxon>
        <taxon>Lachnospirales</taxon>
        <taxon>Lachnospiraceae</taxon>
        <taxon>Anaerostipes</taxon>
    </lineage>
</organism>
<dbReference type="EMBL" id="CYXT01000002">
    <property type="protein sequence ID" value="CUM76212.1"/>
    <property type="molecule type" value="Genomic_DNA"/>
</dbReference>
<gene>
    <name evidence="1" type="ORF">ERS852425_00443</name>
</gene>
<accession>A0A173RED0</accession>
<proteinExistence type="predicted"/>
<dbReference type="AlphaFoldDB" id="A0A173RED0"/>
<dbReference type="RefSeq" id="WP_172678758.1">
    <property type="nucleotide sequence ID" value="NZ_CYXT01000002.1"/>
</dbReference>
<reference evidence="1 2" key="1">
    <citation type="submission" date="2015-09" db="EMBL/GenBank/DDBJ databases">
        <authorList>
            <consortium name="Pathogen Informatics"/>
        </authorList>
    </citation>
    <scope>NUCLEOTIDE SEQUENCE [LARGE SCALE GENOMIC DNA]</scope>
    <source>
        <strain evidence="1 2">2789STDY5608868</strain>
    </source>
</reference>
<evidence type="ECO:0000313" key="2">
    <source>
        <dbReference type="Proteomes" id="UP000095598"/>
    </source>
</evidence>